<dbReference type="PROSITE" id="PS50011">
    <property type="entry name" value="PROTEIN_KINASE_DOM"/>
    <property type="match status" value="1"/>
</dbReference>
<dbReference type="InterPro" id="IPR008271">
    <property type="entry name" value="Ser/Thr_kinase_AS"/>
</dbReference>
<sequence length="1193" mass="132327">MKKLFSKIETKIDNTSREVNNYVGKVFTVGRQTVTVEDILAEGGFAIVYLVKGNNGTRYALKRMYVNNEQDLNVAKREIQIASSLSGHKNIIGYVDSSLTATGGGVYEVLLLMPYCQENVFGLMKQRGKANFTEQEVLTIFCDTCEAVSRLHHCKTPIIHRDLKVENILVGENGNYVICDFGSATAKVLNPADKGVACVEEEIKRYTTLSYRSPEMVDMYCGKPITTKADIWKSPAPNLEDLPVPPFESELKKAQVKVYNKTPAVPVVEGTSVMPRQRPKGSSTTPLNLNNIPLTLSPSPTTSKKSQSPVSQPNFQTNVTYPSNFQTPAPAPEYQVAQPFFPPNQEPPNKQQLDSLFQSSIYPDPFRDDNAAESPTAVANDNGNGNKQENVSSQGTNVVTASVMSPVSPENPLFGSGNLNQTNNQTKPILTESSNYVGATLTPPSTPTLSVPKGHRRNMSDTTAFNKVYASETSQFLAPYESSMKSRTSDSPPMQSDVARGPMVPPGVSASTADVNHPIAPDSRSLSADVADWNPFEEPPFSQMTEDHIFGEEFDKIRRGSQSSIQGVKSRESLVMSVSEDPFGCAPFSLPVRSRDRVSKTHLQFSVLPVYKQKIKEDLQEDQLAFTYSPQHQPSVNSSEGEAPLIASSEPEPEVTSPPYVKAPLEDRSKYEKLTQSNYISSGSSSDENNDKVVDKTKKKRKINIPEKLHSVYKTVELPIKFRTERKSGERSGRRVRYRQDKTDSVDIESDDSIGSASDLRVDEDNDNVHAKGDAISETVSESIKTCGSSAYHAECESMATHEDDSTSRMIRAKIKEEAKKSVVQDDDVFVGHKYGDKPLLLDDELDSDCEVKFNAQWPAKRVNKETDLWIPPSSSFEDDSDVFALAPFSKPGNKAKSEFFAAKEDHIAETKPEVAPESAELPQSDPFESAAFAEEPAESGESNLVKTNLNPFLDSDFARSDPIQSTSSYGTVTVNSNFINIEIPSDAKEEYFNVTRFESNFTEVEPFRERADTKEIIYENVSIPEEAAPQVYFPEDNSFQMFSFPPPQADADMPPLEFAGNSNVTNTYSLDRKSKSESADLVYKHRKDKKKDGKSKYHLIDESVSDESPSMSFPKNAKIVRPSSSYKKVGGKIKTNKCKPKMQGGFSNMSFEDFSSDDREEVERGVMPFEVFRSPEQEDKRFAGKRISNPFS</sequence>
<dbReference type="PANTHER" id="PTHR47907:SF5">
    <property type="entry name" value="AP2 ASSOCIATED KINASE 1"/>
    <property type="match status" value="1"/>
</dbReference>
<evidence type="ECO:0000259" key="2">
    <source>
        <dbReference type="PROSITE" id="PS50011"/>
    </source>
</evidence>
<feature type="compositionally biased region" description="Low complexity" evidence="1">
    <location>
        <begin position="440"/>
        <end position="452"/>
    </location>
</feature>
<dbReference type="SUPFAM" id="SSF56112">
    <property type="entry name" value="Protein kinase-like (PK-like)"/>
    <property type="match status" value="1"/>
</dbReference>
<evidence type="ECO:0000313" key="3">
    <source>
        <dbReference type="EMBL" id="KAH0812976.1"/>
    </source>
</evidence>
<dbReference type="SMART" id="SM00220">
    <property type="entry name" value="S_TKc"/>
    <property type="match status" value="1"/>
</dbReference>
<feature type="region of interest" description="Disordered" evidence="1">
    <location>
        <begin position="1080"/>
        <end position="1118"/>
    </location>
</feature>
<feature type="region of interest" description="Disordered" evidence="1">
    <location>
        <begin position="909"/>
        <end position="942"/>
    </location>
</feature>
<feature type="compositionally biased region" description="Polar residues" evidence="1">
    <location>
        <begin position="628"/>
        <end position="640"/>
    </location>
</feature>
<feature type="region of interest" description="Disordered" evidence="1">
    <location>
        <begin position="628"/>
        <end position="701"/>
    </location>
</feature>
<feature type="region of interest" description="Disordered" evidence="1">
    <location>
        <begin position="436"/>
        <end position="457"/>
    </location>
</feature>
<organism evidence="3 4">
    <name type="scientific">Tenebrio molitor</name>
    <name type="common">Yellow mealworm beetle</name>
    <dbReference type="NCBI Taxonomy" id="7067"/>
    <lineage>
        <taxon>Eukaryota</taxon>
        <taxon>Metazoa</taxon>
        <taxon>Ecdysozoa</taxon>
        <taxon>Arthropoda</taxon>
        <taxon>Hexapoda</taxon>
        <taxon>Insecta</taxon>
        <taxon>Pterygota</taxon>
        <taxon>Neoptera</taxon>
        <taxon>Endopterygota</taxon>
        <taxon>Coleoptera</taxon>
        <taxon>Polyphaga</taxon>
        <taxon>Cucujiformia</taxon>
        <taxon>Tenebrionidae</taxon>
        <taxon>Tenebrio</taxon>
    </lineage>
</organism>
<protein>
    <recommendedName>
        <fullName evidence="2">Protein kinase domain-containing protein</fullName>
    </recommendedName>
</protein>
<reference evidence="3" key="1">
    <citation type="journal article" date="2020" name="J Insects Food Feed">
        <title>The yellow mealworm (Tenebrio molitor) genome: a resource for the emerging insects as food and feed industry.</title>
        <authorList>
            <person name="Eriksson T."/>
            <person name="Andere A."/>
            <person name="Kelstrup H."/>
            <person name="Emery V."/>
            <person name="Picard C."/>
        </authorList>
    </citation>
    <scope>NUCLEOTIDE SEQUENCE</scope>
    <source>
        <strain evidence="3">Stoneville</strain>
        <tissue evidence="3">Whole head</tissue>
    </source>
</reference>
<feature type="region of interest" description="Disordered" evidence="1">
    <location>
        <begin position="723"/>
        <end position="766"/>
    </location>
</feature>
<proteinExistence type="predicted"/>
<dbReference type="AlphaFoldDB" id="A0A8J6LH19"/>
<dbReference type="GO" id="GO:0005524">
    <property type="term" value="F:ATP binding"/>
    <property type="evidence" value="ECO:0007669"/>
    <property type="project" value="InterPro"/>
</dbReference>
<dbReference type="InterPro" id="IPR000719">
    <property type="entry name" value="Prot_kinase_dom"/>
</dbReference>
<dbReference type="GO" id="GO:0004672">
    <property type="term" value="F:protein kinase activity"/>
    <property type="evidence" value="ECO:0007669"/>
    <property type="project" value="InterPro"/>
</dbReference>
<feature type="compositionally biased region" description="Low complexity" evidence="1">
    <location>
        <begin position="283"/>
        <end position="313"/>
    </location>
</feature>
<dbReference type="Proteomes" id="UP000719412">
    <property type="component" value="Unassembled WGS sequence"/>
</dbReference>
<feature type="domain" description="Protein kinase" evidence="2">
    <location>
        <begin position="34"/>
        <end position="315"/>
    </location>
</feature>
<dbReference type="Pfam" id="PF00069">
    <property type="entry name" value="Pkinase"/>
    <property type="match status" value="1"/>
</dbReference>
<feature type="compositionally biased region" description="Basic and acidic residues" evidence="1">
    <location>
        <begin position="723"/>
        <end position="745"/>
    </location>
</feature>
<dbReference type="EMBL" id="JABDTM020025662">
    <property type="protein sequence ID" value="KAH0812976.1"/>
    <property type="molecule type" value="Genomic_DNA"/>
</dbReference>
<keyword evidence="4" id="KW-1185">Reference proteome</keyword>
<feature type="compositionally biased region" description="Polar residues" evidence="1">
    <location>
        <begin position="674"/>
        <end position="686"/>
    </location>
</feature>
<name>A0A8J6LH19_TENMO</name>
<accession>A0A8J6LH19</accession>
<feature type="compositionally biased region" description="Polar residues" evidence="1">
    <location>
        <begin position="377"/>
        <end position="395"/>
    </location>
</feature>
<gene>
    <name evidence="3" type="ORF">GEV33_009812</name>
</gene>
<dbReference type="InterPro" id="IPR011009">
    <property type="entry name" value="Kinase-like_dom_sf"/>
</dbReference>
<dbReference type="PROSITE" id="PS00108">
    <property type="entry name" value="PROTEIN_KINASE_ST"/>
    <property type="match status" value="1"/>
</dbReference>
<dbReference type="PANTHER" id="PTHR47907">
    <property type="entry name" value="PROTEIN KINASE DOMAIN-CONTAINING PROTEIN"/>
    <property type="match status" value="1"/>
</dbReference>
<feature type="compositionally biased region" description="Basic and acidic residues" evidence="1">
    <location>
        <begin position="1091"/>
        <end position="1102"/>
    </location>
</feature>
<dbReference type="Gene3D" id="1.10.510.10">
    <property type="entry name" value="Transferase(Phosphotransferase) domain 1"/>
    <property type="match status" value="1"/>
</dbReference>
<evidence type="ECO:0000313" key="4">
    <source>
        <dbReference type="Proteomes" id="UP000719412"/>
    </source>
</evidence>
<feature type="region of interest" description="Disordered" evidence="1">
    <location>
        <begin position="270"/>
        <end position="395"/>
    </location>
</feature>
<feature type="compositionally biased region" description="Polar residues" evidence="1">
    <location>
        <begin position="314"/>
        <end position="327"/>
    </location>
</feature>
<feature type="compositionally biased region" description="Low complexity" evidence="1">
    <location>
        <begin position="648"/>
        <end position="659"/>
    </location>
</feature>
<evidence type="ECO:0000256" key="1">
    <source>
        <dbReference type="SAM" id="MobiDB-lite"/>
    </source>
</evidence>
<reference evidence="3" key="2">
    <citation type="submission" date="2021-08" db="EMBL/GenBank/DDBJ databases">
        <authorList>
            <person name="Eriksson T."/>
        </authorList>
    </citation>
    <scope>NUCLEOTIDE SEQUENCE</scope>
    <source>
        <strain evidence="3">Stoneville</strain>
        <tissue evidence="3">Whole head</tissue>
    </source>
</reference>
<comment type="caution">
    <text evidence="3">The sequence shown here is derived from an EMBL/GenBank/DDBJ whole genome shotgun (WGS) entry which is preliminary data.</text>
</comment>
<dbReference type="InterPro" id="IPR051744">
    <property type="entry name" value="AP2_assoc_SerThr_kinase"/>
</dbReference>
<feature type="compositionally biased region" description="Basic and acidic residues" evidence="1">
    <location>
        <begin position="664"/>
        <end position="673"/>
    </location>
</feature>